<dbReference type="Proteomes" id="UP000583752">
    <property type="component" value="Unassembled WGS sequence"/>
</dbReference>
<dbReference type="PANTHER" id="PTHR36920:SF1">
    <property type="entry name" value="OUTER MEMBRANE PROTEIN W"/>
    <property type="match status" value="1"/>
</dbReference>
<evidence type="ECO:0000313" key="3">
    <source>
        <dbReference type="EMBL" id="NML62312.1"/>
    </source>
</evidence>
<dbReference type="GO" id="GO:0055085">
    <property type="term" value="P:transmembrane transport"/>
    <property type="evidence" value="ECO:0007669"/>
    <property type="project" value="TreeGrafter"/>
</dbReference>
<dbReference type="GO" id="GO:0009279">
    <property type="term" value="C:cell outer membrane"/>
    <property type="evidence" value="ECO:0007669"/>
    <property type="project" value="UniProtKB-SubCell"/>
</dbReference>
<dbReference type="RefSeq" id="WP_169467179.1">
    <property type="nucleotide sequence ID" value="NZ_JABBGG010000008.1"/>
</dbReference>
<feature type="chain" id="PRO_5032365469" evidence="2">
    <location>
        <begin position="25"/>
        <end position="205"/>
    </location>
</feature>
<comment type="subcellular location">
    <subcellularLocation>
        <location evidence="1">Cell outer membrane</location>
    </subcellularLocation>
</comment>
<dbReference type="InterPro" id="IPR005618">
    <property type="entry name" value="OMPW"/>
</dbReference>
<comment type="caution">
    <text evidence="3">The sequence shown here is derived from an EMBL/GenBank/DDBJ whole genome shotgun (WGS) entry which is preliminary data.</text>
</comment>
<dbReference type="EMBL" id="JABBGG010000008">
    <property type="protein sequence ID" value="NML62312.1"/>
    <property type="molecule type" value="Genomic_DNA"/>
</dbReference>
<name>A0A848HM71_9BURK</name>
<accession>A0A848HM71</accession>
<gene>
    <name evidence="3" type="ORF">HHL21_14745</name>
</gene>
<reference evidence="3 4" key="1">
    <citation type="submission" date="2020-04" db="EMBL/GenBank/DDBJ databases">
        <title>Massilia sp. RP-1-19 isolated from soil.</title>
        <authorList>
            <person name="Dahal R.H."/>
        </authorList>
    </citation>
    <scope>NUCLEOTIDE SEQUENCE [LARGE SCALE GENOMIC DNA]</scope>
    <source>
        <strain evidence="3 4">RP-1-19</strain>
    </source>
</reference>
<evidence type="ECO:0000256" key="1">
    <source>
        <dbReference type="ARBA" id="ARBA00004442"/>
    </source>
</evidence>
<dbReference type="Pfam" id="PF03922">
    <property type="entry name" value="OmpW"/>
    <property type="match status" value="1"/>
</dbReference>
<keyword evidence="4" id="KW-1185">Reference proteome</keyword>
<dbReference type="PANTHER" id="PTHR36920">
    <property type="match status" value="1"/>
</dbReference>
<keyword evidence="2" id="KW-0732">Signal</keyword>
<dbReference type="InterPro" id="IPR011250">
    <property type="entry name" value="OMP/PagP_B-barrel"/>
</dbReference>
<evidence type="ECO:0000256" key="2">
    <source>
        <dbReference type="SAM" id="SignalP"/>
    </source>
</evidence>
<protein>
    <submittedName>
        <fullName evidence="3">OmpW family protein</fullName>
    </submittedName>
</protein>
<feature type="signal peptide" evidence="2">
    <location>
        <begin position="1"/>
        <end position="24"/>
    </location>
</feature>
<organism evidence="3 4">
    <name type="scientific">Massilia polaris</name>
    <dbReference type="NCBI Taxonomy" id="2728846"/>
    <lineage>
        <taxon>Bacteria</taxon>
        <taxon>Pseudomonadati</taxon>
        <taxon>Pseudomonadota</taxon>
        <taxon>Betaproteobacteria</taxon>
        <taxon>Burkholderiales</taxon>
        <taxon>Oxalobacteraceae</taxon>
        <taxon>Telluria group</taxon>
        <taxon>Massilia</taxon>
    </lineage>
</organism>
<dbReference type="SUPFAM" id="SSF56925">
    <property type="entry name" value="OMPA-like"/>
    <property type="match status" value="1"/>
</dbReference>
<dbReference type="AlphaFoldDB" id="A0A848HM71"/>
<sequence length="205" mass="22106">MKSTTPAVILAALGFIFAAAPVHAEEYSWLVRARATYLNPADKSGPVGGTGASDRISVESRTIPELDISYFFSPNVAAELVLTYPQKHEVYLDGQPIGTFKHLPPTLLAQYHFQPDSQFSPYVGAGVNFTHLSSVKLLGGTGDLESNSVGLALQAGIDFNIDKRWSVNLDIKRLNIRSDVLAGGVKISDVKVDPTLVSLGVGYRF</sequence>
<evidence type="ECO:0000313" key="4">
    <source>
        <dbReference type="Proteomes" id="UP000583752"/>
    </source>
</evidence>
<proteinExistence type="predicted"/>
<dbReference type="Gene3D" id="2.40.160.20">
    <property type="match status" value="1"/>
</dbReference>